<dbReference type="AlphaFoldDB" id="G4YTJ5"/>
<dbReference type="GeneID" id="20655167"/>
<evidence type="ECO:0000313" key="1">
    <source>
        <dbReference type="EMBL" id="EGZ23594.1"/>
    </source>
</evidence>
<gene>
    <name evidence="1" type="ORF">PHYSODRAFT_479740</name>
</gene>
<proteinExistence type="predicted"/>
<dbReference type="Proteomes" id="UP000002640">
    <property type="component" value="Unassembled WGS sequence"/>
</dbReference>
<reference evidence="1 2" key="1">
    <citation type="journal article" date="2006" name="Science">
        <title>Phytophthora genome sequences uncover evolutionary origins and mechanisms of pathogenesis.</title>
        <authorList>
            <person name="Tyler B.M."/>
            <person name="Tripathy S."/>
            <person name="Zhang X."/>
            <person name="Dehal P."/>
            <person name="Jiang R.H."/>
            <person name="Aerts A."/>
            <person name="Arredondo F.D."/>
            <person name="Baxter L."/>
            <person name="Bensasson D."/>
            <person name="Beynon J.L."/>
            <person name="Chapman J."/>
            <person name="Damasceno C.M."/>
            <person name="Dorrance A.E."/>
            <person name="Dou D."/>
            <person name="Dickerman A.W."/>
            <person name="Dubchak I.L."/>
            <person name="Garbelotto M."/>
            <person name="Gijzen M."/>
            <person name="Gordon S.G."/>
            <person name="Govers F."/>
            <person name="Grunwald N.J."/>
            <person name="Huang W."/>
            <person name="Ivors K.L."/>
            <person name="Jones R.W."/>
            <person name="Kamoun S."/>
            <person name="Krampis K."/>
            <person name="Lamour K.H."/>
            <person name="Lee M.K."/>
            <person name="McDonald W.H."/>
            <person name="Medina M."/>
            <person name="Meijer H.J."/>
            <person name="Nordberg E.K."/>
            <person name="Maclean D.J."/>
            <person name="Ospina-Giraldo M.D."/>
            <person name="Morris P.F."/>
            <person name="Phuntumart V."/>
            <person name="Putnam N.H."/>
            <person name="Rash S."/>
            <person name="Rose J.K."/>
            <person name="Sakihama Y."/>
            <person name="Salamov A.A."/>
            <person name="Savidor A."/>
            <person name="Scheuring C.F."/>
            <person name="Smith B.M."/>
            <person name="Sobral B.W."/>
            <person name="Terry A."/>
            <person name="Torto-Alalibo T.A."/>
            <person name="Win J."/>
            <person name="Xu Z."/>
            <person name="Zhang H."/>
            <person name="Grigoriev I.V."/>
            <person name="Rokhsar D.S."/>
            <person name="Boore J.L."/>
        </authorList>
    </citation>
    <scope>NUCLEOTIDE SEQUENCE [LARGE SCALE GENOMIC DNA]</scope>
    <source>
        <strain evidence="1 2">P6497</strain>
    </source>
</reference>
<accession>G4YTJ5</accession>
<protein>
    <submittedName>
        <fullName evidence="1">Uncharacterized protein</fullName>
    </submittedName>
</protein>
<name>G4YTJ5_PHYSP</name>
<organism evidence="1 2">
    <name type="scientific">Phytophthora sojae (strain P6497)</name>
    <name type="common">Soybean stem and root rot agent</name>
    <name type="synonym">Phytophthora megasperma f. sp. glycines</name>
    <dbReference type="NCBI Taxonomy" id="1094619"/>
    <lineage>
        <taxon>Eukaryota</taxon>
        <taxon>Sar</taxon>
        <taxon>Stramenopiles</taxon>
        <taxon>Oomycota</taxon>
        <taxon>Peronosporomycetes</taxon>
        <taxon>Peronosporales</taxon>
        <taxon>Peronosporaceae</taxon>
        <taxon>Phytophthora</taxon>
    </lineage>
</organism>
<dbReference type="OMA" id="WYQVHTT"/>
<dbReference type="InParanoid" id="G4YTJ5"/>
<dbReference type="RefSeq" id="XP_009518882.1">
    <property type="nucleotide sequence ID" value="XM_009520587.1"/>
</dbReference>
<sequence length="358" mass="40562">MPNAQFSRLHRVLAALSDVVSYPEADYHIRLHGVFRADPGVEKIDESWYQAFYGSTYYGLYFGTPEKVDMVHVKGNGAFYVALVEDLCPQYAYDLERGMILNTNMFALKNILRELSPQWYQVHTTQTQQESDADYKFLFGGTAREIYREPRVDNGVYVLPWRRIFIPVDAMETLGAMMQSEWHRFELDVPEIHAELTPGMLDPDPTLSQENILRAAFLGSSRLPLLAHLPTDSRWYKGMLELKHAKAFRVLKENGWGRQLPTCSTVGDAAAILSSESSDTPKDSSLRDHVRQLQQRVDHFNHTLIVVSASADGPFTIWDGNHRAIALALTQPDSHLLLVYMGVSPSFASPHRGSLYCP</sequence>
<dbReference type="EMBL" id="JH159152">
    <property type="protein sequence ID" value="EGZ23594.1"/>
    <property type="molecule type" value="Genomic_DNA"/>
</dbReference>
<evidence type="ECO:0000313" key="2">
    <source>
        <dbReference type="Proteomes" id="UP000002640"/>
    </source>
</evidence>
<keyword evidence="2" id="KW-1185">Reference proteome</keyword>
<dbReference type="KEGG" id="psoj:PHYSODRAFT_479740"/>